<protein>
    <submittedName>
        <fullName evidence="2">Uncharacterized protein</fullName>
    </submittedName>
</protein>
<comment type="caution">
    <text evidence="2">The sequence shown here is derived from an EMBL/GenBank/DDBJ whole genome shotgun (WGS) entry which is preliminary data.</text>
</comment>
<gene>
    <name evidence="2" type="ORF">MERR_LOCUS12958</name>
</gene>
<name>A0A6D2IKT0_9BRAS</name>
<proteinExistence type="predicted"/>
<evidence type="ECO:0000313" key="2">
    <source>
        <dbReference type="EMBL" id="CAA7025723.1"/>
    </source>
</evidence>
<keyword evidence="3" id="KW-1185">Reference proteome</keyword>
<organism evidence="2 3">
    <name type="scientific">Microthlaspi erraticum</name>
    <dbReference type="NCBI Taxonomy" id="1685480"/>
    <lineage>
        <taxon>Eukaryota</taxon>
        <taxon>Viridiplantae</taxon>
        <taxon>Streptophyta</taxon>
        <taxon>Embryophyta</taxon>
        <taxon>Tracheophyta</taxon>
        <taxon>Spermatophyta</taxon>
        <taxon>Magnoliopsida</taxon>
        <taxon>eudicotyledons</taxon>
        <taxon>Gunneridae</taxon>
        <taxon>Pentapetalae</taxon>
        <taxon>rosids</taxon>
        <taxon>malvids</taxon>
        <taxon>Brassicales</taxon>
        <taxon>Brassicaceae</taxon>
        <taxon>Coluteocarpeae</taxon>
        <taxon>Microthlaspi</taxon>
    </lineage>
</organism>
<evidence type="ECO:0000313" key="3">
    <source>
        <dbReference type="Proteomes" id="UP000467841"/>
    </source>
</evidence>
<feature type="compositionally biased region" description="Basic and acidic residues" evidence="1">
    <location>
        <begin position="12"/>
        <end position="24"/>
    </location>
</feature>
<dbReference type="AlphaFoldDB" id="A0A6D2IKT0"/>
<dbReference type="EMBL" id="CACVBM020001032">
    <property type="protein sequence ID" value="CAA7025723.1"/>
    <property type="molecule type" value="Genomic_DNA"/>
</dbReference>
<feature type="region of interest" description="Disordered" evidence="1">
    <location>
        <begin position="1"/>
        <end position="24"/>
    </location>
</feature>
<dbReference type="Proteomes" id="UP000467841">
    <property type="component" value="Unassembled WGS sequence"/>
</dbReference>
<sequence>MGDLPGSGFRNRVSEAKTRGKVGVDCRDSKQVIRASKNNGPAVGQGEAHGPRWACGPRERVWVTHREGRSGSYNLVSELNPDESVESS</sequence>
<accession>A0A6D2IKT0</accession>
<evidence type="ECO:0000256" key="1">
    <source>
        <dbReference type="SAM" id="MobiDB-lite"/>
    </source>
</evidence>
<reference evidence="2" key="1">
    <citation type="submission" date="2020-01" db="EMBL/GenBank/DDBJ databases">
        <authorList>
            <person name="Mishra B."/>
        </authorList>
    </citation>
    <scope>NUCLEOTIDE SEQUENCE [LARGE SCALE GENOMIC DNA]</scope>
</reference>